<dbReference type="InterPro" id="IPR016032">
    <property type="entry name" value="Sig_transdc_resp-reg_C-effctor"/>
</dbReference>
<dbReference type="InterPro" id="IPR027417">
    <property type="entry name" value="P-loop_NTPase"/>
</dbReference>
<dbReference type="OrthoDB" id="4336084at2"/>
<comment type="similarity">
    <text evidence="1">Belongs to the AfsR/DnrI/RedD regulatory family.</text>
</comment>
<dbReference type="InterPro" id="IPR051677">
    <property type="entry name" value="AfsR-DnrI-RedD_regulator"/>
</dbReference>
<evidence type="ECO:0000256" key="7">
    <source>
        <dbReference type="SAM" id="MobiDB-lite"/>
    </source>
</evidence>
<feature type="compositionally biased region" description="Basic and acidic residues" evidence="7">
    <location>
        <begin position="440"/>
        <end position="450"/>
    </location>
</feature>
<proteinExistence type="inferred from homology"/>
<dbReference type="Pfam" id="PF03704">
    <property type="entry name" value="BTAD"/>
    <property type="match status" value="1"/>
</dbReference>
<dbReference type="InterPro" id="IPR001867">
    <property type="entry name" value="OmpR/PhoB-type_DNA-bd"/>
</dbReference>
<dbReference type="Gene3D" id="1.10.10.10">
    <property type="entry name" value="Winged helix-like DNA-binding domain superfamily/Winged helix DNA-binding domain"/>
    <property type="match status" value="1"/>
</dbReference>
<dbReference type="InterPro" id="IPR041664">
    <property type="entry name" value="AAA_16"/>
</dbReference>
<feature type="region of interest" description="Disordered" evidence="7">
    <location>
        <begin position="435"/>
        <end position="466"/>
    </location>
</feature>
<dbReference type="InterPro" id="IPR005158">
    <property type="entry name" value="BTAD"/>
</dbReference>
<dbReference type="SUPFAM" id="SSF46894">
    <property type="entry name" value="C-terminal effector domain of the bipartite response regulators"/>
    <property type="match status" value="1"/>
</dbReference>
<dbReference type="FunFam" id="1.25.40.10:FF:000222">
    <property type="entry name" value="SARP family transcriptional regulator"/>
    <property type="match status" value="1"/>
</dbReference>
<evidence type="ECO:0000256" key="4">
    <source>
        <dbReference type="ARBA" id="ARBA00023125"/>
    </source>
</evidence>
<dbReference type="RefSeq" id="WP_139646256.1">
    <property type="nucleotide sequence ID" value="NZ_BAAAZS010000050.1"/>
</dbReference>
<dbReference type="PANTHER" id="PTHR35807">
    <property type="entry name" value="TRANSCRIPTIONAL REGULATOR REDD-RELATED"/>
    <property type="match status" value="1"/>
</dbReference>
<dbReference type="InterPro" id="IPR011990">
    <property type="entry name" value="TPR-like_helical_dom_sf"/>
</dbReference>
<keyword evidence="2" id="KW-0902">Two-component regulatory system</keyword>
<evidence type="ECO:0000256" key="3">
    <source>
        <dbReference type="ARBA" id="ARBA00023015"/>
    </source>
</evidence>
<comment type="caution">
    <text evidence="9">The sequence shown here is derived from an EMBL/GenBank/DDBJ whole genome shotgun (WGS) entry which is preliminary data.</text>
</comment>
<feature type="domain" description="OmpR/PhoB-type" evidence="8">
    <location>
        <begin position="1"/>
        <end position="91"/>
    </location>
</feature>
<keyword evidence="4 6" id="KW-0238">DNA-binding</keyword>
<keyword evidence="5" id="KW-0804">Transcription</keyword>
<name>A0A5C4UZM2_9ACTN</name>
<protein>
    <submittedName>
        <fullName evidence="9">Transcriptional regulator</fullName>
    </submittedName>
</protein>
<evidence type="ECO:0000256" key="5">
    <source>
        <dbReference type="ARBA" id="ARBA00023163"/>
    </source>
</evidence>
<organism evidence="9 10">
    <name type="scientific">Streptomyces sedi</name>
    <dbReference type="NCBI Taxonomy" id="555059"/>
    <lineage>
        <taxon>Bacteria</taxon>
        <taxon>Bacillati</taxon>
        <taxon>Actinomycetota</taxon>
        <taxon>Actinomycetes</taxon>
        <taxon>Kitasatosporales</taxon>
        <taxon>Streptomycetaceae</taxon>
        <taxon>Streptomyces</taxon>
    </lineage>
</organism>
<accession>A0A5C4UZM2</accession>
<dbReference type="EMBL" id="VDGT01000012">
    <property type="protein sequence ID" value="TNM28783.1"/>
    <property type="molecule type" value="Genomic_DNA"/>
</dbReference>
<evidence type="ECO:0000256" key="6">
    <source>
        <dbReference type="PROSITE-ProRule" id="PRU01091"/>
    </source>
</evidence>
<evidence type="ECO:0000313" key="9">
    <source>
        <dbReference type="EMBL" id="TNM28783.1"/>
    </source>
</evidence>
<evidence type="ECO:0000259" key="8">
    <source>
        <dbReference type="PROSITE" id="PS51755"/>
    </source>
</evidence>
<dbReference type="CDD" id="cd15831">
    <property type="entry name" value="BTAD"/>
    <property type="match status" value="1"/>
</dbReference>
<dbReference type="InterPro" id="IPR029787">
    <property type="entry name" value="Nucleotide_cyclase"/>
</dbReference>
<reference evidence="9 10" key="1">
    <citation type="submission" date="2019-06" db="EMBL/GenBank/DDBJ databases">
        <title>Draft genome of Streptomyces sedi sp. JCM16909.</title>
        <authorList>
            <person name="Klykleung N."/>
            <person name="Tanasupawat S."/>
            <person name="Kudo T."/>
            <person name="Yuki M."/>
            <person name="Ohkuma M."/>
        </authorList>
    </citation>
    <scope>NUCLEOTIDE SEQUENCE [LARGE SCALE GENOMIC DNA]</scope>
    <source>
        <strain evidence="9 10">JCM 16909</strain>
    </source>
</reference>
<sequence>MEASAGARKLTLGGHKQRAVLGLLLLRANRVVATSELLSALWPEENRPTTARKIVQNAVWGLRALFTGENGDHQGVGPELVTRAPGYVLRVPADQVDLHRFNRRVSEGRAALASGRPEEAARLLSAGLAEWHGPALADLVEAGTDWPELTALSRLRLDVMEDRFEAELRSGHDHAVLGELVALAEEEPLRERLCGQLMLALYRCGRQAQALDVFSRVRRALVEEHGLEPSRELQVLQQNILTHDPSLRPPTRTAPVAPAAPAAPAPAATVPETVREPERVPPRTERRSVAVLLVGADLPEGADPRSSRTLYHAATTVAEYAEEFGGVVAGALGRVSVAVFGLRPDAEDGPAAPEGASADAVRAALALRGPLGVPGASWRAVVSAGEALVRRDPHDPAAPVLVVGRLVDQARLLLAGVPNGEIHLSGEAVEDTAGLVPQRPTDRPHVRAVAEPRATPPPAATGLPDPAGGYEAELGILRSLLTRARHHDAPHLVTVLGERGAGKTELLADFIGGIQDDVVRVVRVRAGGSARWSVCDVLRACCGLGREADLADSALTELVHRVAGRGDTAERLLWRMLRERECPDAEADALDAWCDLLVLLARERPLVLSLDDAHVADDSVLNLVERLASVSRDVPLFLMVGARPAELLRRRPFWGSGLRHSGTLTLERLPDVDSTPEVVRATTRLVRRARGHRGAVCHDG</sequence>
<gene>
    <name evidence="9" type="ORF">FH715_17280</name>
</gene>
<dbReference type="GO" id="GO:0003677">
    <property type="term" value="F:DNA binding"/>
    <property type="evidence" value="ECO:0007669"/>
    <property type="project" value="UniProtKB-UniRule"/>
</dbReference>
<dbReference type="SUPFAM" id="SSF52540">
    <property type="entry name" value="P-loop containing nucleoside triphosphate hydrolases"/>
    <property type="match status" value="1"/>
</dbReference>
<feature type="DNA-binding region" description="OmpR/PhoB-type" evidence="6">
    <location>
        <begin position="1"/>
        <end position="91"/>
    </location>
</feature>
<dbReference type="AlphaFoldDB" id="A0A5C4UZM2"/>
<dbReference type="PANTHER" id="PTHR35807:SF1">
    <property type="entry name" value="TRANSCRIPTIONAL REGULATOR REDD"/>
    <property type="match status" value="1"/>
</dbReference>
<dbReference type="SUPFAM" id="SSF55073">
    <property type="entry name" value="Nucleotide cyclase"/>
    <property type="match status" value="1"/>
</dbReference>
<dbReference type="PROSITE" id="PS51755">
    <property type="entry name" value="OMPR_PHOB"/>
    <property type="match status" value="1"/>
</dbReference>
<keyword evidence="10" id="KW-1185">Reference proteome</keyword>
<dbReference type="GO" id="GO:0000160">
    <property type="term" value="P:phosphorelay signal transduction system"/>
    <property type="evidence" value="ECO:0007669"/>
    <property type="project" value="UniProtKB-KW"/>
</dbReference>
<dbReference type="SMART" id="SM01043">
    <property type="entry name" value="BTAD"/>
    <property type="match status" value="1"/>
</dbReference>
<dbReference type="SUPFAM" id="SSF48452">
    <property type="entry name" value="TPR-like"/>
    <property type="match status" value="1"/>
</dbReference>
<dbReference type="InterPro" id="IPR036388">
    <property type="entry name" value="WH-like_DNA-bd_sf"/>
</dbReference>
<dbReference type="Proteomes" id="UP000311713">
    <property type="component" value="Unassembled WGS sequence"/>
</dbReference>
<feature type="compositionally biased region" description="Low complexity" evidence="7">
    <location>
        <begin position="249"/>
        <end position="272"/>
    </location>
</feature>
<evidence type="ECO:0000313" key="10">
    <source>
        <dbReference type="Proteomes" id="UP000311713"/>
    </source>
</evidence>
<evidence type="ECO:0000256" key="1">
    <source>
        <dbReference type="ARBA" id="ARBA00005820"/>
    </source>
</evidence>
<dbReference type="GO" id="GO:0006355">
    <property type="term" value="P:regulation of DNA-templated transcription"/>
    <property type="evidence" value="ECO:0007669"/>
    <property type="project" value="InterPro"/>
</dbReference>
<dbReference type="Gene3D" id="1.25.40.10">
    <property type="entry name" value="Tetratricopeptide repeat domain"/>
    <property type="match status" value="1"/>
</dbReference>
<dbReference type="Pfam" id="PF13191">
    <property type="entry name" value="AAA_16"/>
    <property type="match status" value="1"/>
</dbReference>
<feature type="compositionally biased region" description="Basic and acidic residues" evidence="7">
    <location>
        <begin position="273"/>
        <end position="282"/>
    </location>
</feature>
<evidence type="ECO:0000256" key="2">
    <source>
        <dbReference type="ARBA" id="ARBA00023012"/>
    </source>
</evidence>
<keyword evidence="3" id="KW-0805">Transcription regulation</keyword>
<dbReference type="SMART" id="SM00862">
    <property type="entry name" value="Trans_reg_C"/>
    <property type="match status" value="1"/>
</dbReference>
<feature type="region of interest" description="Disordered" evidence="7">
    <location>
        <begin position="246"/>
        <end position="282"/>
    </location>
</feature>